<keyword evidence="5" id="KW-1185">Reference proteome</keyword>
<dbReference type="Proteomes" id="UP000298416">
    <property type="component" value="Unassembled WGS sequence"/>
</dbReference>
<organism evidence="4">
    <name type="scientific">Salvia splendens</name>
    <name type="common">Scarlet sage</name>
    <dbReference type="NCBI Taxonomy" id="180675"/>
    <lineage>
        <taxon>Eukaryota</taxon>
        <taxon>Viridiplantae</taxon>
        <taxon>Streptophyta</taxon>
        <taxon>Embryophyta</taxon>
        <taxon>Tracheophyta</taxon>
        <taxon>Spermatophyta</taxon>
        <taxon>Magnoliopsida</taxon>
        <taxon>eudicotyledons</taxon>
        <taxon>Gunneridae</taxon>
        <taxon>Pentapetalae</taxon>
        <taxon>asterids</taxon>
        <taxon>lamiids</taxon>
        <taxon>Lamiales</taxon>
        <taxon>Lamiaceae</taxon>
        <taxon>Nepetoideae</taxon>
        <taxon>Mentheae</taxon>
        <taxon>Salviinae</taxon>
        <taxon>Salvia</taxon>
        <taxon>Salvia subgen. Calosphace</taxon>
        <taxon>core Calosphace</taxon>
    </lineage>
</organism>
<evidence type="ECO:0008006" key="6">
    <source>
        <dbReference type="Google" id="ProtNLM"/>
    </source>
</evidence>
<evidence type="ECO:0000313" key="5">
    <source>
        <dbReference type="Proteomes" id="UP000298416"/>
    </source>
</evidence>
<comment type="caution">
    <text evidence="4">The sequence shown here is derived from an EMBL/GenBank/DDBJ whole genome shotgun (WGS) entry which is preliminary data.</text>
</comment>
<dbReference type="Pfam" id="PF03514">
    <property type="entry name" value="GRAS"/>
    <property type="match status" value="1"/>
</dbReference>
<dbReference type="AlphaFoldDB" id="A0A8X8WY58"/>
<accession>A0A8X8WY58</accession>
<name>A0A8X8WY58_SALSN</name>
<evidence type="ECO:0000256" key="1">
    <source>
        <dbReference type="ARBA" id="ARBA00023015"/>
    </source>
</evidence>
<dbReference type="PROSITE" id="PS50985">
    <property type="entry name" value="GRAS"/>
    <property type="match status" value="1"/>
</dbReference>
<keyword evidence="1" id="KW-0805">Transcription regulation</keyword>
<keyword evidence="2" id="KW-0804">Transcription</keyword>
<sequence length="94" mass="9624">MVDSQENGIRLVHSLMACAEAVQKEDFKLAEALMKNIGFLAVSQADAIRKVATYFAEALYEAGDAVVAAAPGVGAEVGGTSEIPVDGGGAAVNR</sequence>
<dbReference type="EMBL" id="PNBA02000013">
    <property type="protein sequence ID" value="KAG6402889.1"/>
    <property type="molecule type" value="Genomic_DNA"/>
</dbReference>
<protein>
    <recommendedName>
        <fullName evidence="6">DELLA protein</fullName>
    </recommendedName>
</protein>
<evidence type="ECO:0000256" key="3">
    <source>
        <dbReference type="PROSITE-ProRule" id="PRU01191"/>
    </source>
</evidence>
<evidence type="ECO:0000256" key="2">
    <source>
        <dbReference type="ARBA" id="ARBA00023163"/>
    </source>
</evidence>
<gene>
    <name evidence="4" type="ORF">SASPL_135103</name>
</gene>
<reference evidence="4" key="2">
    <citation type="submission" date="2020-08" db="EMBL/GenBank/DDBJ databases">
        <title>Plant Genome Project.</title>
        <authorList>
            <person name="Zhang R.-G."/>
        </authorList>
    </citation>
    <scope>NUCLEOTIDE SEQUENCE</scope>
    <source>
        <strain evidence="4">Huo1</strain>
        <tissue evidence="4">Leaf</tissue>
    </source>
</reference>
<comment type="similarity">
    <text evidence="3">Belongs to the GRAS family.</text>
</comment>
<evidence type="ECO:0000313" key="4">
    <source>
        <dbReference type="EMBL" id="KAG6402889.1"/>
    </source>
</evidence>
<proteinExistence type="inferred from homology"/>
<reference evidence="4" key="1">
    <citation type="submission" date="2018-01" db="EMBL/GenBank/DDBJ databases">
        <authorList>
            <person name="Mao J.F."/>
        </authorList>
    </citation>
    <scope>NUCLEOTIDE SEQUENCE</scope>
    <source>
        <strain evidence="4">Huo1</strain>
        <tissue evidence="4">Leaf</tissue>
    </source>
</reference>
<dbReference type="InterPro" id="IPR005202">
    <property type="entry name" value="TF_GRAS"/>
</dbReference>
<comment type="caution">
    <text evidence="3">Lacks conserved residue(s) required for the propagation of feature annotation.</text>
</comment>